<comment type="similarity">
    <text evidence="1">Belongs to the peptidase S14 family.</text>
</comment>
<accession>A0A6H1ZUK4</accession>
<dbReference type="EMBL" id="MT144248">
    <property type="protein sequence ID" value="QJA51254.1"/>
    <property type="molecule type" value="Genomic_DNA"/>
</dbReference>
<dbReference type="GO" id="GO:0004252">
    <property type="term" value="F:serine-type endopeptidase activity"/>
    <property type="evidence" value="ECO:0007669"/>
    <property type="project" value="InterPro"/>
</dbReference>
<dbReference type="SUPFAM" id="SSF52096">
    <property type="entry name" value="ClpP/crotonase"/>
    <property type="match status" value="1"/>
</dbReference>
<dbReference type="GO" id="GO:0051117">
    <property type="term" value="F:ATPase binding"/>
    <property type="evidence" value="ECO:0007669"/>
    <property type="project" value="TreeGrafter"/>
</dbReference>
<protein>
    <submittedName>
        <fullName evidence="4">Putative protease</fullName>
    </submittedName>
</protein>
<sequence>MPRNKLLSLIQDNLKATKHFEIKNADSDNPEIFLYDAIGDWYGIGAETVAKALRDLDGKDVALRINSPGGDVFEGRAMATAIAQHKGKVTAYIDGLAASAATYVALAADEVVMAQGSFFMIHNAWTLAMGNADELDETSALLRKVDASIVDDYRRKTGADDAQLRDWMKAETWFTADEAKQHGFVDRLADSPAKASSQWNLAAYNNAPAALLNQQSAPQYNRALAERRLGLLERTVA</sequence>
<evidence type="ECO:0000256" key="1">
    <source>
        <dbReference type="ARBA" id="ARBA00007039"/>
    </source>
</evidence>
<dbReference type="AlphaFoldDB" id="A0A6H1ZUK4"/>
<name>A0A6H1ZUK4_9ZZZZ</name>
<keyword evidence="4" id="KW-0645">Protease</keyword>
<dbReference type="PANTHER" id="PTHR10381:SF70">
    <property type="entry name" value="ATP-DEPENDENT CLP PROTEASE PROTEOLYTIC SUBUNIT"/>
    <property type="match status" value="1"/>
</dbReference>
<evidence type="ECO:0000313" key="4">
    <source>
        <dbReference type="EMBL" id="QJA51254.1"/>
    </source>
</evidence>
<gene>
    <name evidence="4" type="ORF">TM448A02032_0010</name>
    <name evidence="5" type="ORF">TM448B00292_0027</name>
</gene>
<organism evidence="4">
    <name type="scientific">viral metagenome</name>
    <dbReference type="NCBI Taxonomy" id="1070528"/>
    <lineage>
        <taxon>unclassified sequences</taxon>
        <taxon>metagenomes</taxon>
        <taxon>organismal metagenomes</taxon>
    </lineage>
</organism>
<dbReference type="GO" id="GO:0006515">
    <property type="term" value="P:protein quality control for misfolded or incompletely synthesized proteins"/>
    <property type="evidence" value="ECO:0007669"/>
    <property type="project" value="TreeGrafter"/>
</dbReference>
<dbReference type="GO" id="GO:0004176">
    <property type="term" value="F:ATP-dependent peptidase activity"/>
    <property type="evidence" value="ECO:0007669"/>
    <property type="project" value="InterPro"/>
</dbReference>
<evidence type="ECO:0000313" key="5">
    <source>
        <dbReference type="EMBL" id="QJH94690.1"/>
    </source>
</evidence>
<dbReference type="InterPro" id="IPR029045">
    <property type="entry name" value="ClpP/crotonase-like_dom_sf"/>
</dbReference>
<evidence type="ECO:0000256" key="3">
    <source>
        <dbReference type="ARBA" id="ARBA00022801"/>
    </source>
</evidence>
<dbReference type="GO" id="GO:0009368">
    <property type="term" value="C:endopeptidase Clp complex"/>
    <property type="evidence" value="ECO:0007669"/>
    <property type="project" value="TreeGrafter"/>
</dbReference>
<proteinExistence type="inferred from homology"/>
<dbReference type="InterPro" id="IPR001907">
    <property type="entry name" value="ClpP"/>
</dbReference>
<evidence type="ECO:0000256" key="2">
    <source>
        <dbReference type="ARBA" id="ARBA00022490"/>
    </source>
</evidence>
<dbReference type="PANTHER" id="PTHR10381">
    <property type="entry name" value="ATP-DEPENDENT CLP PROTEASE PROTEOLYTIC SUBUNIT"/>
    <property type="match status" value="1"/>
</dbReference>
<dbReference type="CDD" id="cd07016">
    <property type="entry name" value="S14_ClpP_1"/>
    <property type="match status" value="1"/>
</dbReference>
<reference evidence="4" key="1">
    <citation type="submission" date="2020-03" db="EMBL/GenBank/DDBJ databases">
        <title>The deep terrestrial virosphere.</title>
        <authorList>
            <person name="Holmfeldt K."/>
            <person name="Nilsson E."/>
            <person name="Simone D."/>
            <person name="Lopez-Fernandez M."/>
            <person name="Wu X."/>
            <person name="de Brujin I."/>
            <person name="Lundin D."/>
            <person name="Andersson A."/>
            <person name="Bertilsson S."/>
            <person name="Dopson M."/>
        </authorList>
    </citation>
    <scope>NUCLEOTIDE SEQUENCE</scope>
    <source>
        <strain evidence="4">TM448A02032</strain>
        <strain evidence="5">TM448B00292</strain>
    </source>
</reference>
<dbReference type="PRINTS" id="PR00127">
    <property type="entry name" value="CLPPROTEASEP"/>
</dbReference>
<dbReference type="Pfam" id="PF00574">
    <property type="entry name" value="CLP_protease"/>
    <property type="match status" value="1"/>
</dbReference>
<dbReference type="Gene3D" id="3.90.226.10">
    <property type="entry name" value="2-enoyl-CoA Hydratase, Chain A, domain 1"/>
    <property type="match status" value="1"/>
</dbReference>
<keyword evidence="3" id="KW-0378">Hydrolase</keyword>
<dbReference type="EMBL" id="MT144604">
    <property type="protein sequence ID" value="QJH94690.1"/>
    <property type="molecule type" value="Genomic_DNA"/>
</dbReference>
<keyword evidence="2" id="KW-0963">Cytoplasm</keyword>
<dbReference type="InterPro" id="IPR023562">
    <property type="entry name" value="ClpP/TepA"/>
</dbReference>
<dbReference type="NCBIfam" id="NF045542">
    <property type="entry name" value="Clp_rel_HeadMat"/>
    <property type="match status" value="1"/>
</dbReference>